<dbReference type="AlphaFoldDB" id="A0A497ZFN1"/>
<organism evidence="2 3">
    <name type="scientific">Ruegeria conchae</name>
    <dbReference type="NCBI Taxonomy" id="981384"/>
    <lineage>
        <taxon>Bacteria</taxon>
        <taxon>Pseudomonadati</taxon>
        <taxon>Pseudomonadota</taxon>
        <taxon>Alphaproteobacteria</taxon>
        <taxon>Rhodobacterales</taxon>
        <taxon>Roseobacteraceae</taxon>
        <taxon>Ruegeria</taxon>
    </lineage>
</organism>
<reference evidence="2 3" key="1">
    <citation type="submission" date="2018-10" db="EMBL/GenBank/DDBJ databases">
        <title>Genomic Encyclopedia of Archaeal and Bacterial Type Strains, Phase II (KMG-II): from individual species to whole genera.</title>
        <authorList>
            <person name="Goeker M."/>
        </authorList>
    </citation>
    <scope>NUCLEOTIDE SEQUENCE [LARGE SCALE GENOMIC DNA]</scope>
    <source>
        <strain evidence="2 3">DSM 29317</strain>
    </source>
</reference>
<dbReference type="SUPFAM" id="SSF53756">
    <property type="entry name" value="UDP-Glycosyltransferase/glycogen phosphorylase"/>
    <property type="match status" value="1"/>
</dbReference>
<keyword evidence="3" id="KW-1185">Reference proteome</keyword>
<dbReference type="EMBL" id="RCCT01000003">
    <property type="protein sequence ID" value="RLK07381.1"/>
    <property type="molecule type" value="Genomic_DNA"/>
</dbReference>
<protein>
    <submittedName>
        <fullName evidence="2">Glycosyl transferase family 1</fullName>
    </submittedName>
</protein>
<dbReference type="GO" id="GO:0016757">
    <property type="term" value="F:glycosyltransferase activity"/>
    <property type="evidence" value="ECO:0007669"/>
    <property type="project" value="InterPro"/>
</dbReference>
<keyword evidence="2" id="KW-0808">Transferase</keyword>
<evidence type="ECO:0000313" key="2">
    <source>
        <dbReference type="EMBL" id="RLK07381.1"/>
    </source>
</evidence>
<evidence type="ECO:0000313" key="3">
    <source>
        <dbReference type="Proteomes" id="UP000271700"/>
    </source>
</evidence>
<dbReference type="Gene3D" id="3.40.50.2000">
    <property type="entry name" value="Glycogen Phosphorylase B"/>
    <property type="match status" value="1"/>
</dbReference>
<accession>A0A497ZFN1</accession>
<dbReference type="Pfam" id="PF00534">
    <property type="entry name" value="Glycos_transf_1"/>
    <property type="match status" value="1"/>
</dbReference>
<evidence type="ECO:0000259" key="1">
    <source>
        <dbReference type="Pfam" id="PF00534"/>
    </source>
</evidence>
<comment type="caution">
    <text evidence="2">The sequence shown here is derived from an EMBL/GenBank/DDBJ whole genome shotgun (WGS) entry which is preliminary data.</text>
</comment>
<dbReference type="PANTHER" id="PTHR12526">
    <property type="entry name" value="GLYCOSYLTRANSFERASE"/>
    <property type="match status" value="1"/>
</dbReference>
<feature type="domain" description="Glycosyl transferase family 1" evidence="1">
    <location>
        <begin position="212"/>
        <end position="364"/>
    </location>
</feature>
<proteinExistence type="predicted"/>
<gene>
    <name evidence="2" type="ORF">CLV75_2503</name>
</gene>
<dbReference type="STRING" id="981384.GCA_000192475_02100"/>
<dbReference type="InterPro" id="IPR001296">
    <property type="entry name" value="Glyco_trans_1"/>
</dbReference>
<dbReference type="OrthoDB" id="503550at2"/>
<dbReference type="RefSeq" id="WP_010441229.1">
    <property type="nucleotide sequence ID" value="NZ_AEYW01000012.1"/>
</dbReference>
<dbReference type="Proteomes" id="UP000271700">
    <property type="component" value="Unassembled WGS sequence"/>
</dbReference>
<name>A0A497ZFN1_9RHOB</name>
<sequence length="404" mass="45647">MIYPSKPNELILLPVLKAHRGPGGGLVLTQKYLDGAAEYAKHWDGEVTTLAEVSPTASSDMDHVEVHLDQNLRTRVEERPKALADLVQRITGAGAVVGFLDPSQAELTRQCFSRGIPVIHVCEYTLKTEFQIIDATRANFLRKLRRKIWIWNAERTRRELLGFVAGLQCNGVPIHDAYRPNRPDAFVFFDNRVRRSDVASDDDLARKAEVLRSAKPLRLIFGGRFVPMKGVLHLPRVARGLVDRGINFQFRIYGSGPEEARLVDAIRRNGVEDWVTIHQPMDFLSGWVPLLKREADLFVSCHPQGDPSSTYSEVMSCGVPIVGFANEAFMGIASHACSGFVRPLGDTESMAEQIAVLDRNREMLIESAYRGRNFAREHCFEKTFKRRAHHFAEAAKSWRRSRTR</sequence>